<gene>
    <name evidence="6" type="ORF">QQX09_11240</name>
</gene>
<protein>
    <submittedName>
        <fullName evidence="6">DUF1232 domain-containing protein</fullName>
    </submittedName>
</protein>
<evidence type="ECO:0000256" key="3">
    <source>
        <dbReference type="ARBA" id="ARBA00022989"/>
    </source>
</evidence>
<dbReference type="Proteomes" id="UP001172728">
    <property type="component" value="Unassembled WGS sequence"/>
</dbReference>
<keyword evidence="3" id="KW-1133">Transmembrane helix</keyword>
<evidence type="ECO:0000313" key="6">
    <source>
        <dbReference type="EMBL" id="MDN4476430.1"/>
    </source>
</evidence>
<feature type="domain" description="DUF1232" evidence="5">
    <location>
        <begin position="21"/>
        <end position="54"/>
    </location>
</feature>
<keyword evidence="7" id="KW-1185">Reference proteome</keyword>
<keyword evidence="4" id="KW-0472">Membrane</keyword>
<keyword evidence="2" id="KW-0812">Transmembrane</keyword>
<comment type="caution">
    <text evidence="6">The sequence shown here is derived from an EMBL/GenBank/DDBJ whole genome shotgun (WGS) entry which is preliminary data.</text>
</comment>
<dbReference type="Pfam" id="PF06803">
    <property type="entry name" value="DUF1232"/>
    <property type="match status" value="1"/>
</dbReference>
<dbReference type="RefSeq" id="WP_301134709.1">
    <property type="nucleotide sequence ID" value="NZ_JAUHPW010000008.1"/>
</dbReference>
<reference evidence="6" key="1">
    <citation type="submission" date="2023-06" db="EMBL/GenBank/DDBJ databases">
        <title>Sysu t00192.</title>
        <authorList>
            <person name="Gao L."/>
            <person name="Fang B.-Z."/>
            <person name="Li W.-J."/>
        </authorList>
    </citation>
    <scope>NUCLEOTIDE SEQUENCE</scope>
    <source>
        <strain evidence="6">SYSU T00192</strain>
    </source>
</reference>
<evidence type="ECO:0000259" key="5">
    <source>
        <dbReference type="Pfam" id="PF06803"/>
    </source>
</evidence>
<evidence type="ECO:0000256" key="1">
    <source>
        <dbReference type="ARBA" id="ARBA00004127"/>
    </source>
</evidence>
<accession>A0ABT8GBA8</accession>
<dbReference type="EMBL" id="JAUHPW010000008">
    <property type="protein sequence ID" value="MDN4476430.1"/>
    <property type="molecule type" value="Genomic_DNA"/>
</dbReference>
<proteinExistence type="predicted"/>
<evidence type="ECO:0000313" key="7">
    <source>
        <dbReference type="Proteomes" id="UP001172728"/>
    </source>
</evidence>
<organism evidence="6 7">
    <name type="scientific">Demequina litoralis</name>
    <dbReference type="NCBI Taxonomy" id="3051660"/>
    <lineage>
        <taxon>Bacteria</taxon>
        <taxon>Bacillati</taxon>
        <taxon>Actinomycetota</taxon>
        <taxon>Actinomycetes</taxon>
        <taxon>Micrococcales</taxon>
        <taxon>Demequinaceae</taxon>
        <taxon>Demequina</taxon>
    </lineage>
</organism>
<evidence type="ECO:0000256" key="4">
    <source>
        <dbReference type="ARBA" id="ARBA00023136"/>
    </source>
</evidence>
<dbReference type="InterPro" id="IPR010652">
    <property type="entry name" value="DUF1232"/>
</dbReference>
<sequence>MWMSFLKAVRNGEHRLAPMTWIAGAGAVLYTLWPLDLIPELVLGPLGLVDDAGLWGILIVLVTREKQRYEAGLRAEAIDVEGTVR</sequence>
<evidence type="ECO:0000256" key="2">
    <source>
        <dbReference type="ARBA" id="ARBA00022692"/>
    </source>
</evidence>
<name>A0ABT8GBA8_9MICO</name>
<comment type="subcellular location">
    <subcellularLocation>
        <location evidence="1">Endomembrane system</location>
        <topology evidence="1">Multi-pass membrane protein</topology>
    </subcellularLocation>
</comment>